<dbReference type="Proteomes" id="UP000006727">
    <property type="component" value="Chromosome 6"/>
</dbReference>
<dbReference type="Gramene" id="Pp3c6_360V3.1">
    <property type="protein sequence ID" value="Pp3c6_360V3.1"/>
    <property type="gene ID" value="Pp3c6_360"/>
</dbReference>
<dbReference type="EMBL" id="ABEU02000006">
    <property type="protein sequence ID" value="PNR51950.1"/>
    <property type="molecule type" value="Genomic_DNA"/>
</dbReference>
<name>A0A2K1KDU7_PHYPA</name>
<evidence type="ECO:0000313" key="1">
    <source>
        <dbReference type="EMBL" id="PNR51950.1"/>
    </source>
</evidence>
<organism evidence="1">
    <name type="scientific">Physcomitrium patens</name>
    <name type="common">Spreading-leaved earth moss</name>
    <name type="synonym">Physcomitrella patens</name>
    <dbReference type="NCBI Taxonomy" id="3218"/>
    <lineage>
        <taxon>Eukaryota</taxon>
        <taxon>Viridiplantae</taxon>
        <taxon>Streptophyta</taxon>
        <taxon>Embryophyta</taxon>
        <taxon>Bryophyta</taxon>
        <taxon>Bryophytina</taxon>
        <taxon>Bryopsida</taxon>
        <taxon>Funariidae</taxon>
        <taxon>Funariales</taxon>
        <taxon>Funariaceae</taxon>
        <taxon>Physcomitrium</taxon>
    </lineage>
</organism>
<reference evidence="1 3" key="1">
    <citation type="journal article" date="2008" name="Science">
        <title>The Physcomitrella genome reveals evolutionary insights into the conquest of land by plants.</title>
        <authorList>
            <person name="Rensing S."/>
            <person name="Lang D."/>
            <person name="Zimmer A."/>
            <person name="Terry A."/>
            <person name="Salamov A."/>
            <person name="Shapiro H."/>
            <person name="Nishiyama T."/>
            <person name="Perroud P.-F."/>
            <person name="Lindquist E."/>
            <person name="Kamisugi Y."/>
            <person name="Tanahashi T."/>
            <person name="Sakakibara K."/>
            <person name="Fujita T."/>
            <person name="Oishi K."/>
            <person name="Shin-I T."/>
            <person name="Kuroki Y."/>
            <person name="Toyoda A."/>
            <person name="Suzuki Y."/>
            <person name="Hashimoto A."/>
            <person name="Yamaguchi K."/>
            <person name="Sugano A."/>
            <person name="Kohara Y."/>
            <person name="Fujiyama A."/>
            <person name="Anterola A."/>
            <person name="Aoki S."/>
            <person name="Ashton N."/>
            <person name="Barbazuk W.B."/>
            <person name="Barker E."/>
            <person name="Bennetzen J."/>
            <person name="Bezanilla M."/>
            <person name="Blankenship R."/>
            <person name="Cho S.H."/>
            <person name="Dutcher S."/>
            <person name="Estelle M."/>
            <person name="Fawcett J.A."/>
            <person name="Gundlach H."/>
            <person name="Hanada K."/>
            <person name="Heyl A."/>
            <person name="Hicks K.A."/>
            <person name="Hugh J."/>
            <person name="Lohr M."/>
            <person name="Mayer K."/>
            <person name="Melkozernov A."/>
            <person name="Murata T."/>
            <person name="Nelson D."/>
            <person name="Pils B."/>
            <person name="Prigge M."/>
            <person name="Reiss B."/>
            <person name="Renner T."/>
            <person name="Rombauts S."/>
            <person name="Rushton P."/>
            <person name="Sanderfoot A."/>
            <person name="Schween G."/>
            <person name="Shiu S.-H."/>
            <person name="Stueber K."/>
            <person name="Theodoulou F.L."/>
            <person name="Tu H."/>
            <person name="Van de Peer Y."/>
            <person name="Verrier P.J."/>
            <person name="Waters E."/>
            <person name="Wood A."/>
            <person name="Yang L."/>
            <person name="Cove D."/>
            <person name="Cuming A."/>
            <person name="Hasebe M."/>
            <person name="Lucas S."/>
            <person name="Mishler D.B."/>
            <person name="Reski R."/>
            <person name="Grigoriev I."/>
            <person name="Quatrano R.S."/>
            <person name="Boore J.L."/>
        </authorList>
    </citation>
    <scope>NUCLEOTIDE SEQUENCE [LARGE SCALE GENOMIC DNA]</scope>
    <source>
        <strain evidence="2 3">cv. Gransden 2004</strain>
    </source>
</reference>
<sequence length="224" mass="25091">MGPALPWNGGAKLRTGINGSVLHVSVDSFEIYITLLTDDEHSRCMKEEFQWKFGPRSTESHSDFILQNTQPFEAKIVFEKHIKYLRNLPYPDSKKINALYQLLIKPFDDQLVEEEPLIFIPHEDPLDDSVKEVTPIATTTRLDEASVVTLTREQATLKNVAAVMKSSSWCHIASHGEVNSEYPNCVLFLSRSGECDVEAASGSNSSSNRDADLEFLTPEIMATT</sequence>
<dbReference type="InParanoid" id="A0A2K1KDU7"/>
<proteinExistence type="predicted"/>
<evidence type="ECO:0000313" key="2">
    <source>
        <dbReference type="EnsemblPlants" id="Pp3c6_360V3.1"/>
    </source>
</evidence>
<dbReference type="PaxDb" id="3218-PP1S309_53V6.1"/>
<gene>
    <name evidence="1" type="ORF">PHYPA_008324</name>
</gene>
<dbReference type="EnsemblPlants" id="Pp3c6_360V3.1">
    <property type="protein sequence ID" value="Pp3c6_360V3.1"/>
    <property type="gene ID" value="Pp3c6_360"/>
</dbReference>
<reference evidence="1 3" key="2">
    <citation type="journal article" date="2018" name="Plant J.">
        <title>The Physcomitrella patens chromosome-scale assembly reveals moss genome structure and evolution.</title>
        <authorList>
            <person name="Lang D."/>
            <person name="Ullrich K.K."/>
            <person name="Murat F."/>
            <person name="Fuchs J."/>
            <person name="Jenkins J."/>
            <person name="Haas F.B."/>
            <person name="Piednoel M."/>
            <person name="Gundlach H."/>
            <person name="Van Bel M."/>
            <person name="Meyberg R."/>
            <person name="Vives C."/>
            <person name="Morata J."/>
            <person name="Symeonidi A."/>
            <person name="Hiss M."/>
            <person name="Muchero W."/>
            <person name="Kamisugi Y."/>
            <person name="Saleh O."/>
            <person name="Blanc G."/>
            <person name="Decker E.L."/>
            <person name="van Gessel N."/>
            <person name="Grimwood J."/>
            <person name="Hayes R.D."/>
            <person name="Graham S.W."/>
            <person name="Gunter L.E."/>
            <person name="McDaniel S.F."/>
            <person name="Hoernstein S.N.W."/>
            <person name="Larsson A."/>
            <person name="Li F.W."/>
            <person name="Perroud P.F."/>
            <person name="Phillips J."/>
            <person name="Ranjan P."/>
            <person name="Rokshar D.S."/>
            <person name="Rothfels C.J."/>
            <person name="Schneider L."/>
            <person name="Shu S."/>
            <person name="Stevenson D.W."/>
            <person name="Thummler F."/>
            <person name="Tillich M."/>
            <person name="Villarreal Aguilar J.C."/>
            <person name="Widiez T."/>
            <person name="Wong G.K."/>
            <person name="Wymore A."/>
            <person name="Zhang Y."/>
            <person name="Zimmer A.D."/>
            <person name="Quatrano R.S."/>
            <person name="Mayer K.F.X."/>
            <person name="Goodstein D."/>
            <person name="Casacuberta J.M."/>
            <person name="Vandepoele K."/>
            <person name="Reski R."/>
            <person name="Cuming A.C."/>
            <person name="Tuskan G.A."/>
            <person name="Maumus F."/>
            <person name="Salse J."/>
            <person name="Schmutz J."/>
            <person name="Rensing S.A."/>
        </authorList>
    </citation>
    <scope>NUCLEOTIDE SEQUENCE [LARGE SCALE GENOMIC DNA]</scope>
    <source>
        <strain evidence="2 3">cv. Gransden 2004</strain>
    </source>
</reference>
<evidence type="ECO:0000313" key="3">
    <source>
        <dbReference type="Proteomes" id="UP000006727"/>
    </source>
</evidence>
<dbReference type="AlphaFoldDB" id="A0A2K1KDU7"/>
<keyword evidence="3" id="KW-1185">Reference proteome</keyword>
<protein>
    <submittedName>
        <fullName evidence="1 2">Uncharacterized protein</fullName>
    </submittedName>
</protein>
<reference evidence="2" key="3">
    <citation type="submission" date="2020-12" db="UniProtKB">
        <authorList>
            <consortium name="EnsemblPlants"/>
        </authorList>
    </citation>
    <scope>IDENTIFICATION</scope>
</reference>
<accession>A0A2K1KDU7</accession>